<dbReference type="PANTHER" id="PTHR12138">
    <property type="entry name" value="PRIMATE-EXPANDED PROTEIN FAMILY"/>
    <property type="match status" value="1"/>
</dbReference>
<feature type="signal peptide" evidence="1">
    <location>
        <begin position="1"/>
        <end position="17"/>
    </location>
</feature>
<reference evidence="2" key="4">
    <citation type="submission" date="2025-09" db="UniProtKB">
        <authorList>
            <consortium name="Ensembl"/>
        </authorList>
    </citation>
    <scope>IDENTIFICATION</scope>
    <source>
        <strain evidence="2">17573</strain>
    </source>
</reference>
<dbReference type="Bgee" id="ENSMMUG00000049628">
    <property type="expression patterns" value="Expressed in spermatid and 2 other cell types or tissues"/>
</dbReference>
<proteinExistence type="predicted"/>
<dbReference type="PANTHER" id="PTHR12138:SF152">
    <property type="entry name" value="C2H2-TYPE DOMAIN-CONTAINING PROTEIN"/>
    <property type="match status" value="1"/>
</dbReference>
<reference evidence="2" key="3">
    <citation type="submission" date="2025-08" db="UniProtKB">
        <authorList>
            <consortium name="Ensembl"/>
        </authorList>
    </citation>
    <scope>IDENTIFICATION</scope>
    <source>
        <strain evidence="2">17573</strain>
    </source>
</reference>
<evidence type="ECO:0000313" key="3">
    <source>
        <dbReference type="Proteomes" id="UP000006718"/>
    </source>
</evidence>
<name>A0A5F8ACU0_MACMU</name>
<protein>
    <recommendedName>
        <fullName evidence="4">Secreted protein</fullName>
    </recommendedName>
</protein>
<reference evidence="3" key="1">
    <citation type="journal article" date="2007" name="Science">
        <title>Evolutionary and biomedical insights from the rhesus macaque genome.</title>
        <authorList>
            <person name="Gibbs R.A."/>
            <person name="Rogers J."/>
            <person name="Katze M.G."/>
            <person name="Bumgarner R."/>
            <person name="Weinstock G.M."/>
            <person name="Mardis E.R."/>
            <person name="Remington K.A."/>
            <person name="Strausberg R.L."/>
            <person name="Venter J.C."/>
            <person name="Wilson R.K."/>
            <person name="Batzer M.A."/>
            <person name="Bustamante C.D."/>
            <person name="Eichler E.E."/>
            <person name="Hahn M.W."/>
            <person name="Hardison R.C."/>
            <person name="Makova K.D."/>
            <person name="Miller W."/>
            <person name="Milosavljevic A."/>
            <person name="Palermo R.E."/>
            <person name="Siepel A."/>
            <person name="Sikela J.M."/>
            <person name="Attaway T."/>
            <person name="Bell S."/>
            <person name="Bernard K.E."/>
            <person name="Buhay C.J."/>
            <person name="Chandrabose M.N."/>
            <person name="Dao M."/>
            <person name="Davis C."/>
            <person name="Delehaunty K.D."/>
            <person name="Ding Y."/>
            <person name="Dinh H.H."/>
            <person name="Dugan-Rocha S."/>
            <person name="Fulton L.A."/>
            <person name="Gabisi R.A."/>
            <person name="Garner T.T."/>
            <person name="Godfrey J."/>
            <person name="Hawes A.C."/>
            <person name="Hernandez J."/>
            <person name="Hines S."/>
            <person name="Holder M."/>
            <person name="Hume J."/>
            <person name="Jhangiani S.N."/>
            <person name="Joshi V."/>
            <person name="Khan Z.M."/>
            <person name="Kirkness E.F."/>
            <person name="Cree A."/>
            <person name="Fowler R.G."/>
            <person name="Lee S."/>
            <person name="Lewis L.R."/>
            <person name="Li Z."/>
            <person name="Liu Y.-S."/>
            <person name="Moore S.M."/>
            <person name="Muzny D."/>
            <person name="Nazareth L.V."/>
            <person name="Ngo D.N."/>
            <person name="Okwuonu G.O."/>
            <person name="Pai G."/>
            <person name="Parker D."/>
            <person name="Paul H.A."/>
            <person name="Pfannkoch C."/>
            <person name="Pohl C.S."/>
            <person name="Rogers Y.-H.C."/>
            <person name="Ruiz S.J."/>
            <person name="Sabo A."/>
            <person name="Santibanez J."/>
            <person name="Schneider B.W."/>
            <person name="Smith S.M."/>
            <person name="Sodergren E."/>
            <person name="Svatek A.F."/>
            <person name="Utterback T.R."/>
            <person name="Vattathil S."/>
            <person name="Warren W."/>
            <person name="White C.S."/>
            <person name="Chinwalla A.T."/>
            <person name="Feng Y."/>
            <person name="Halpern A.L."/>
            <person name="Hillier L.W."/>
            <person name="Huang X."/>
            <person name="Minx P."/>
            <person name="Nelson J.O."/>
            <person name="Pepin K.H."/>
            <person name="Qin X."/>
            <person name="Sutton G.G."/>
            <person name="Venter E."/>
            <person name="Walenz B.P."/>
            <person name="Wallis J.W."/>
            <person name="Worley K.C."/>
            <person name="Yang S.-P."/>
            <person name="Jones S.M."/>
            <person name="Marra M.A."/>
            <person name="Rocchi M."/>
            <person name="Schein J.E."/>
            <person name="Baertsch R."/>
            <person name="Clarke L."/>
            <person name="Csuros M."/>
            <person name="Glasscock J."/>
            <person name="Harris R.A."/>
            <person name="Havlak P."/>
            <person name="Jackson A.R."/>
            <person name="Jiang H."/>
            <person name="Liu Y."/>
            <person name="Messina D.N."/>
            <person name="Shen Y."/>
            <person name="Song H.X.-Z."/>
            <person name="Wylie T."/>
            <person name="Zhang L."/>
            <person name="Birney E."/>
            <person name="Han K."/>
            <person name="Konkel M.K."/>
            <person name="Lee J."/>
            <person name="Smit A.F.A."/>
            <person name="Ullmer B."/>
            <person name="Wang H."/>
            <person name="Xing J."/>
            <person name="Burhans R."/>
            <person name="Cheng Z."/>
            <person name="Karro J.E."/>
            <person name="Ma J."/>
            <person name="Raney B."/>
            <person name="She X."/>
            <person name="Cox M.J."/>
            <person name="Demuth J.P."/>
            <person name="Dumas L.J."/>
            <person name="Han S.-G."/>
            <person name="Hopkins J."/>
            <person name="Karimpour-Fard A."/>
            <person name="Kim Y.H."/>
            <person name="Pollack J.R."/>
            <person name="Vinar T."/>
            <person name="Addo-Quaye C."/>
            <person name="Degenhardt J."/>
            <person name="Denby A."/>
            <person name="Hubisz M.J."/>
            <person name="Indap A."/>
            <person name="Kosiol C."/>
            <person name="Lahn B.T."/>
            <person name="Lawson H.A."/>
            <person name="Marklein A."/>
            <person name="Nielsen R."/>
            <person name="Vallender E.J."/>
            <person name="Clark A.G."/>
            <person name="Ferguson B."/>
            <person name="Hernandez R.D."/>
            <person name="Hirani K."/>
            <person name="Kehrer-Sawatzki H."/>
            <person name="Kolb J."/>
            <person name="Patil S."/>
            <person name="Pu L.-L."/>
            <person name="Ren Y."/>
            <person name="Smith D.G."/>
            <person name="Wheeler D.A."/>
            <person name="Schenck I."/>
            <person name="Ball E.V."/>
            <person name="Chen R."/>
            <person name="Cooper D.N."/>
            <person name="Giardine B."/>
            <person name="Hsu F."/>
            <person name="Kent W.J."/>
            <person name="Lesk A."/>
            <person name="Nelson D.L."/>
            <person name="O'brien W.E."/>
            <person name="Pruefer K."/>
            <person name="Stenson P.D."/>
            <person name="Wallace J.C."/>
            <person name="Ke H."/>
            <person name="Liu X.-M."/>
            <person name="Wang P."/>
            <person name="Xiang A.P."/>
            <person name="Yang F."/>
            <person name="Barber G.P."/>
            <person name="Haussler D."/>
            <person name="Karolchik D."/>
            <person name="Kern A.D."/>
            <person name="Kuhn R.M."/>
            <person name="Smith K.E."/>
            <person name="Zwieg A.S."/>
        </authorList>
    </citation>
    <scope>NUCLEOTIDE SEQUENCE [LARGE SCALE GENOMIC DNA]</scope>
    <source>
        <strain evidence="3">17573</strain>
    </source>
</reference>
<keyword evidence="3" id="KW-1185">Reference proteome</keyword>
<evidence type="ECO:0000256" key="1">
    <source>
        <dbReference type="SAM" id="SignalP"/>
    </source>
</evidence>
<dbReference type="Proteomes" id="UP000006718">
    <property type="component" value="Chromosome 7"/>
</dbReference>
<sequence>MFSKPLFFCLFLSEGLTLLPRLECNGTIMAHCSLNLPDSRDLPASQVAGITGAHHHNWLIFHIFVDMGSCHVAQAGLEFLGSINPPASASQSAGIIGMSHHPQMSLKQTALLSNNTMAHF</sequence>
<dbReference type="GeneTree" id="ENSGT01120000271815"/>
<dbReference type="InParanoid" id="A0A5F8ACU0"/>
<feature type="chain" id="PRO_5023805232" description="Secreted protein" evidence="1">
    <location>
        <begin position="18"/>
        <end position="120"/>
    </location>
</feature>
<keyword evidence="1" id="KW-0732">Signal</keyword>
<accession>A0A5F8ACU0</accession>
<dbReference type="STRING" id="9544.ENSMMUP00000075753"/>
<evidence type="ECO:0008006" key="4">
    <source>
        <dbReference type="Google" id="ProtNLM"/>
    </source>
</evidence>
<dbReference type="PRINTS" id="PR02045">
    <property type="entry name" value="F138DOMAIN"/>
</dbReference>
<dbReference type="VEuPathDB" id="HostDB:ENSMMUG00000049628"/>
<evidence type="ECO:0000313" key="2">
    <source>
        <dbReference type="Ensembl" id="ENSMMUP00000075753.1"/>
    </source>
</evidence>
<reference evidence="2" key="2">
    <citation type="submission" date="2019-01" db="EMBL/GenBank/DDBJ databases">
        <authorList>
            <person name="Graves T."/>
            <person name="Eichler E.E."/>
            <person name="Wilson R.K."/>
        </authorList>
    </citation>
    <scope>NUCLEOTIDE SEQUENCE [LARGE SCALE GENOMIC DNA]</scope>
    <source>
        <strain evidence="2">17573</strain>
    </source>
</reference>
<dbReference type="Ensembl" id="ENSMMUT00000106378.1">
    <property type="protein sequence ID" value="ENSMMUP00000075753.1"/>
    <property type="gene ID" value="ENSMMUG00000049628.1"/>
</dbReference>
<dbReference type="AlphaFoldDB" id="A0A5F8ACU0"/>
<organism evidence="2 3">
    <name type="scientific">Macaca mulatta</name>
    <name type="common">Rhesus macaque</name>
    <dbReference type="NCBI Taxonomy" id="9544"/>
    <lineage>
        <taxon>Eukaryota</taxon>
        <taxon>Metazoa</taxon>
        <taxon>Chordata</taxon>
        <taxon>Craniata</taxon>
        <taxon>Vertebrata</taxon>
        <taxon>Euteleostomi</taxon>
        <taxon>Mammalia</taxon>
        <taxon>Eutheria</taxon>
        <taxon>Euarchontoglires</taxon>
        <taxon>Primates</taxon>
        <taxon>Haplorrhini</taxon>
        <taxon>Catarrhini</taxon>
        <taxon>Cercopithecidae</taxon>
        <taxon>Cercopithecinae</taxon>
        <taxon>Macaca</taxon>
    </lineage>
</organism>